<feature type="transmembrane region" description="Helical" evidence="6">
    <location>
        <begin position="20"/>
        <end position="38"/>
    </location>
</feature>
<comment type="subcellular location">
    <subcellularLocation>
        <location evidence="1">Membrane</location>
        <topology evidence="1">Multi-pass membrane protein</topology>
    </subcellularLocation>
</comment>
<keyword evidence="4 6" id="KW-1133">Transmembrane helix</keyword>
<dbReference type="Pfam" id="PF04117">
    <property type="entry name" value="Mpv17_PMP22"/>
    <property type="match status" value="1"/>
</dbReference>
<dbReference type="GO" id="GO:0016020">
    <property type="term" value="C:membrane"/>
    <property type="evidence" value="ECO:0007669"/>
    <property type="project" value="UniProtKB-SubCell"/>
</dbReference>
<evidence type="ECO:0000313" key="9">
    <source>
        <dbReference type="Proteomes" id="UP000327044"/>
    </source>
</evidence>
<evidence type="ECO:0000256" key="1">
    <source>
        <dbReference type="ARBA" id="ARBA00004141"/>
    </source>
</evidence>
<evidence type="ECO:0000313" key="7">
    <source>
        <dbReference type="EMBL" id="JAV59669.1"/>
    </source>
</evidence>
<accession>A0A1Y1KE00</accession>
<evidence type="ECO:0000256" key="4">
    <source>
        <dbReference type="ARBA" id="ARBA00022989"/>
    </source>
</evidence>
<dbReference type="PANTHER" id="PTHR11266:SF75">
    <property type="entry name" value="IP10007P-RELATED"/>
    <property type="match status" value="1"/>
</dbReference>
<reference evidence="8 9" key="2">
    <citation type="journal article" date="2018" name="Elife">
        <title>Firefly genomes illuminate parallel origins of bioluminescence in beetles.</title>
        <authorList>
            <person name="Fallon T.R."/>
            <person name="Lower S.E."/>
            <person name="Chang C.H."/>
            <person name="Bessho-Uehara M."/>
            <person name="Martin G.J."/>
            <person name="Bewick A.J."/>
            <person name="Behringer M."/>
            <person name="Debat H.J."/>
            <person name="Wong I."/>
            <person name="Day J.C."/>
            <person name="Suvorov A."/>
            <person name="Silva C.J."/>
            <person name="Stanger-Hall K.F."/>
            <person name="Hall D.W."/>
            <person name="Schmitz R.J."/>
            <person name="Nelson D.R."/>
            <person name="Lewis S.M."/>
            <person name="Shigenobu S."/>
            <person name="Bybee S.M."/>
            <person name="Larracuente A.M."/>
            <person name="Oba Y."/>
            <person name="Weng J.K."/>
        </authorList>
    </citation>
    <scope>NUCLEOTIDE SEQUENCE [LARGE SCALE GENOMIC DNA]</scope>
    <source>
        <strain evidence="8">1611_PpyrPB1</strain>
        <tissue evidence="8">Whole body</tissue>
    </source>
</reference>
<dbReference type="GO" id="GO:0005739">
    <property type="term" value="C:mitochondrion"/>
    <property type="evidence" value="ECO:0007669"/>
    <property type="project" value="TreeGrafter"/>
</dbReference>
<dbReference type="OrthoDB" id="430207at2759"/>
<protein>
    <recommendedName>
        <fullName evidence="10">Mpv17-like protein</fullName>
    </recommendedName>
</protein>
<comment type="similarity">
    <text evidence="2 6">Belongs to the peroxisomal membrane protein PXMP2/4 family.</text>
</comment>
<sequence>MTVFSKIVLFTRRHPIIRGMLSYAVLWPTSCIIQQSIAGKRWNNYDWHQVARFGLYGSFFIGPTLYGWVRISTILWPTITVKTAITKAVVEQLTYGPAALVSFYFGMSMLNNKTIDEGIQEIRMKFWPTYKVGVCVWPVLQTFNFLVIKERNRVPFVSMCSLVWGCFLSYMDKVSHDVEEQRIHQSNSSVLLSN</sequence>
<proteinExistence type="inferred from homology"/>
<organism evidence="7">
    <name type="scientific">Photinus pyralis</name>
    <name type="common">Common eastern firefly</name>
    <name type="synonym">Lampyris pyralis</name>
    <dbReference type="NCBI Taxonomy" id="7054"/>
    <lineage>
        <taxon>Eukaryota</taxon>
        <taxon>Metazoa</taxon>
        <taxon>Ecdysozoa</taxon>
        <taxon>Arthropoda</taxon>
        <taxon>Hexapoda</taxon>
        <taxon>Insecta</taxon>
        <taxon>Pterygota</taxon>
        <taxon>Neoptera</taxon>
        <taxon>Endopterygota</taxon>
        <taxon>Coleoptera</taxon>
        <taxon>Polyphaga</taxon>
        <taxon>Elateriformia</taxon>
        <taxon>Elateroidea</taxon>
        <taxon>Lampyridae</taxon>
        <taxon>Lampyrinae</taxon>
        <taxon>Photinus</taxon>
    </lineage>
</organism>
<dbReference type="EMBL" id="VVIM01000008">
    <property type="protein sequence ID" value="KAB0794751.1"/>
    <property type="molecule type" value="Genomic_DNA"/>
</dbReference>
<evidence type="ECO:0000256" key="5">
    <source>
        <dbReference type="ARBA" id="ARBA00023136"/>
    </source>
</evidence>
<evidence type="ECO:0000256" key="6">
    <source>
        <dbReference type="RuleBase" id="RU363053"/>
    </source>
</evidence>
<gene>
    <name evidence="8" type="ORF">PPYR_11590</name>
</gene>
<dbReference type="InParanoid" id="A0A1Y1KE00"/>
<dbReference type="FunCoup" id="A0A1Y1KE00">
    <property type="interactions" value="219"/>
</dbReference>
<evidence type="ECO:0000256" key="3">
    <source>
        <dbReference type="ARBA" id="ARBA00022692"/>
    </source>
</evidence>
<dbReference type="AlphaFoldDB" id="A0A1Y1KE00"/>
<dbReference type="EMBL" id="GEZM01086214">
    <property type="protein sequence ID" value="JAV59669.1"/>
    <property type="molecule type" value="Transcribed_RNA"/>
</dbReference>
<name>A0A1Y1KE00_PHOPY</name>
<feature type="transmembrane region" description="Helical" evidence="6">
    <location>
        <begin position="50"/>
        <end position="69"/>
    </location>
</feature>
<feature type="transmembrane region" description="Helical" evidence="6">
    <location>
        <begin position="127"/>
        <end position="147"/>
    </location>
</feature>
<keyword evidence="5 6" id="KW-0472">Membrane</keyword>
<reference evidence="7" key="1">
    <citation type="journal article" date="2016" name="Sci. Rep.">
        <title>Molecular characterization of firefly nuptial gifts: a multi-omics approach sheds light on postcopulatory sexual selection.</title>
        <authorList>
            <person name="Al-Wathiqui N."/>
            <person name="Fallon T.R."/>
            <person name="South A."/>
            <person name="Weng J.K."/>
            <person name="Lewis S.M."/>
        </authorList>
    </citation>
    <scope>NUCLEOTIDE SEQUENCE</scope>
</reference>
<evidence type="ECO:0000313" key="8">
    <source>
        <dbReference type="EMBL" id="KAB0794751.1"/>
    </source>
</evidence>
<dbReference type="Proteomes" id="UP000327044">
    <property type="component" value="Unassembled WGS sequence"/>
</dbReference>
<evidence type="ECO:0000256" key="2">
    <source>
        <dbReference type="ARBA" id="ARBA00006824"/>
    </source>
</evidence>
<keyword evidence="3 6" id="KW-0812">Transmembrane</keyword>
<feature type="transmembrane region" description="Helical" evidence="6">
    <location>
        <begin position="89"/>
        <end position="107"/>
    </location>
</feature>
<dbReference type="InterPro" id="IPR007248">
    <property type="entry name" value="Mpv17_PMP22"/>
</dbReference>
<reference evidence="8" key="3">
    <citation type="submission" date="2019-08" db="EMBL/GenBank/DDBJ databases">
        <authorList>
            <consortium name="Photinus pyralis genome working group"/>
            <person name="Fallon T.R."/>
            <person name="Sander Lower S.E."/>
            <person name="Weng J.-K."/>
        </authorList>
    </citation>
    <scope>NUCLEOTIDE SEQUENCE</scope>
    <source>
        <strain evidence="8">1611_PpyrPB1</strain>
        <tissue evidence="8">Whole body</tissue>
    </source>
</reference>
<evidence type="ECO:0008006" key="10">
    <source>
        <dbReference type="Google" id="ProtNLM"/>
    </source>
</evidence>
<dbReference type="PANTHER" id="PTHR11266">
    <property type="entry name" value="PEROXISOMAL MEMBRANE PROTEIN 2, PXMP2 MPV17"/>
    <property type="match status" value="1"/>
</dbReference>
<keyword evidence="9" id="KW-1185">Reference proteome</keyword>